<dbReference type="PANTHER" id="PTHR12276">
    <property type="entry name" value="EPSIN/ENT-RELATED"/>
    <property type="match status" value="1"/>
</dbReference>
<evidence type="ECO:0000256" key="4">
    <source>
        <dbReference type="ARBA" id="ARBA00022553"/>
    </source>
</evidence>
<dbReference type="EMBL" id="CAJOBB010000474">
    <property type="protein sequence ID" value="CAF3687822.1"/>
    <property type="molecule type" value="Genomic_DNA"/>
</dbReference>
<feature type="compositionally biased region" description="Low complexity" evidence="6">
    <location>
        <begin position="504"/>
        <end position="517"/>
    </location>
</feature>
<protein>
    <recommendedName>
        <fullName evidence="7">ENTH domain-containing protein</fullName>
    </recommendedName>
</protein>
<feature type="compositionally biased region" description="Polar residues" evidence="6">
    <location>
        <begin position="544"/>
        <end position="586"/>
    </location>
</feature>
<feature type="region of interest" description="Disordered" evidence="6">
    <location>
        <begin position="544"/>
        <end position="613"/>
    </location>
</feature>
<evidence type="ECO:0000259" key="7">
    <source>
        <dbReference type="PROSITE" id="PS50942"/>
    </source>
</evidence>
<feature type="domain" description="ENTH" evidence="7">
    <location>
        <begin position="8"/>
        <end position="139"/>
    </location>
</feature>
<dbReference type="GO" id="GO:0030125">
    <property type="term" value="C:clathrin vesicle coat"/>
    <property type="evidence" value="ECO:0007669"/>
    <property type="project" value="TreeGrafter"/>
</dbReference>
<dbReference type="InterPro" id="IPR008942">
    <property type="entry name" value="ENTH_VHS"/>
</dbReference>
<keyword evidence="3" id="KW-0963">Cytoplasm</keyword>
<dbReference type="Gene3D" id="1.25.40.90">
    <property type="match status" value="1"/>
</dbReference>
<dbReference type="GO" id="GO:0005543">
    <property type="term" value="F:phospholipid binding"/>
    <property type="evidence" value="ECO:0007669"/>
    <property type="project" value="TreeGrafter"/>
</dbReference>
<dbReference type="InterPro" id="IPR003903">
    <property type="entry name" value="UIM_dom"/>
</dbReference>
<keyword evidence="4" id="KW-0597">Phosphoprotein</keyword>
<evidence type="ECO:0000256" key="3">
    <source>
        <dbReference type="ARBA" id="ARBA00022490"/>
    </source>
</evidence>
<keyword evidence="5" id="KW-0446">Lipid-binding</keyword>
<dbReference type="PANTHER" id="PTHR12276:SF115">
    <property type="entry name" value="FI19443P1"/>
    <property type="match status" value="1"/>
</dbReference>
<dbReference type="PROSITE" id="PS50330">
    <property type="entry name" value="UIM"/>
    <property type="match status" value="1"/>
</dbReference>
<dbReference type="Pfam" id="PF01417">
    <property type="entry name" value="ENTH"/>
    <property type="match status" value="1"/>
</dbReference>
<evidence type="ECO:0000256" key="6">
    <source>
        <dbReference type="SAM" id="MobiDB-lite"/>
    </source>
</evidence>
<name>A0A818TQP3_9BILA</name>
<dbReference type="AlphaFoldDB" id="A0A818TQP3"/>
<feature type="compositionally biased region" description="Polar residues" evidence="6">
    <location>
        <begin position="190"/>
        <end position="208"/>
    </location>
</feature>
<organism evidence="8 9">
    <name type="scientific">Adineta steineri</name>
    <dbReference type="NCBI Taxonomy" id="433720"/>
    <lineage>
        <taxon>Eukaryota</taxon>
        <taxon>Metazoa</taxon>
        <taxon>Spiralia</taxon>
        <taxon>Gnathifera</taxon>
        <taxon>Rotifera</taxon>
        <taxon>Eurotatoria</taxon>
        <taxon>Bdelloidea</taxon>
        <taxon>Adinetida</taxon>
        <taxon>Adinetidae</taxon>
        <taxon>Adineta</taxon>
    </lineage>
</organism>
<dbReference type="FunFam" id="1.25.40.90:FF:000006">
    <property type="entry name" value="Clathrin interactor 1"/>
    <property type="match status" value="1"/>
</dbReference>
<evidence type="ECO:0000313" key="9">
    <source>
        <dbReference type="Proteomes" id="UP000663868"/>
    </source>
</evidence>
<accession>A0A818TQP3</accession>
<evidence type="ECO:0000313" key="8">
    <source>
        <dbReference type="EMBL" id="CAF3687822.1"/>
    </source>
</evidence>
<dbReference type="CDD" id="cd16990">
    <property type="entry name" value="ENTH_Epsin"/>
    <property type="match status" value="1"/>
</dbReference>
<feature type="region of interest" description="Disordered" evidence="6">
    <location>
        <begin position="354"/>
        <end position="394"/>
    </location>
</feature>
<feature type="region of interest" description="Disordered" evidence="6">
    <location>
        <begin position="443"/>
        <end position="475"/>
    </location>
</feature>
<dbReference type="SUPFAM" id="SSF48464">
    <property type="entry name" value="ENTH/VHS domain"/>
    <property type="match status" value="1"/>
</dbReference>
<feature type="compositionally biased region" description="Polar residues" evidence="6">
    <location>
        <begin position="371"/>
        <end position="394"/>
    </location>
</feature>
<evidence type="ECO:0000256" key="1">
    <source>
        <dbReference type="ARBA" id="ARBA00004496"/>
    </source>
</evidence>
<feature type="compositionally biased region" description="Polar residues" evidence="6">
    <location>
        <begin position="158"/>
        <end position="178"/>
    </location>
</feature>
<feature type="compositionally biased region" description="Low complexity" evidence="6">
    <location>
        <begin position="593"/>
        <end position="613"/>
    </location>
</feature>
<dbReference type="GO" id="GO:0005768">
    <property type="term" value="C:endosome"/>
    <property type="evidence" value="ECO:0007669"/>
    <property type="project" value="TreeGrafter"/>
</dbReference>
<dbReference type="GO" id="GO:0005886">
    <property type="term" value="C:plasma membrane"/>
    <property type="evidence" value="ECO:0007669"/>
    <property type="project" value="TreeGrafter"/>
</dbReference>
<dbReference type="PROSITE" id="PS50942">
    <property type="entry name" value="ENTH"/>
    <property type="match status" value="1"/>
</dbReference>
<feature type="compositionally biased region" description="Basic and acidic residues" evidence="6">
    <location>
        <begin position="239"/>
        <end position="251"/>
    </location>
</feature>
<comment type="subcellular location">
    <subcellularLocation>
        <location evidence="1">Cytoplasm</location>
    </subcellularLocation>
</comment>
<evidence type="ECO:0000256" key="5">
    <source>
        <dbReference type="ARBA" id="ARBA00023121"/>
    </source>
</evidence>
<dbReference type="InterPro" id="IPR013809">
    <property type="entry name" value="ENTH"/>
</dbReference>
<proteinExistence type="inferred from homology"/>
<comment type="caution">
    <text evidence="8">The sequence shown here is derived from an EMBL/GenBank/DDBJ whole genome shotgun (WGS) entry which is preliminary data.</text>
</comment>
<comment type="similarity">
    <text evidence="2">Belongs to the epsin family.</text>
</comment>
<evidence type="ECO:0000256" key="2">
    <source>
        <dbReference type="ARBA" id="ARBA00010130"/>
    </source>
</evidence>
<feature type="region of interest" description="Disordered" evidence="6">
    <location>
        <begin position="155"/>
        <end position="251"/>
    </location>
</feature>
<dbReference type="GO" id="GO:0006897">
    <property type="term" value="P:endocytosis"/>
    <property type="evidence" value="ECO:0007669"/>
    <property type="project" value="TreeGrafter"/>
</dbReference>
<dbReference type="GO" id="GO:0030276">
    <property type="term" value="F:clathrin binding"/>
    <property type="evidence" value="ECO:0007669"/>
    <property type="project" value="TreeGrafter"/>
</dbReference>
<feature type="region of interest" description="Disordered" evidence="6">
    <location>
        <begin position="504"/>
        <end position="523"/>
    </location>
</feature>
<dbReference type="SMART" id="SM00273">
    <property type="entry name" value="ENTH"/>
    <property type="match status" value="1"/>
</dbReference>
<reference evidence="8" key="1">
    <citation type="submission" date="2021-02" db="EMBL/GenBank/DDBJ databases">
        <authorList>
            <person name="Nowell W R."/>
        </authorList>
    </citation>
    <scope>NUCLEOTIDE SEQUENCE</scope>
</reference>
<dbReference type="Proteomes" id="UP000663868">
    <property type="component" value="Unassembled WGS sequence"/>
</dbReference>
<sequence length="613" mass="67872">MLARGVRNVIYNYTDAQRKVRSATSNDAWGPSPALMHEIADLTDNIVAYAEIMPIVWKRLNDHGKNWRHVYKSLVLLDHLIKYGNERVSQQCKENIFAIQTLKDFQYVEDQKDQGYNVREKAKQLIALLKDDERLRNERRKAQDGRERYVRQAMGMDSNGSVTYGRTTTSSMRRNSIEGSDPYGGASYLPGQNANQYPSTNRSTSYNDSLHAASGGKNFGQPSTQEEEQLQMQIALAESQREAEDEERRRRNDDLKLKIALERSVNEASPDATNPQLFDFNTNPQHADSSYYNTPYLPATTASNIGWDAVHNRSSTHPGLSTAINLPSAPSSYLLDSSDRYYNIIVEEQKKRQNDPWALESNNRTTATTASNDPWQPPQMSNSQTVSWGNDNGITKNNDTALSINISDPWGLGTTDSRPIATAASSTTTKAIDNELSDFFGSGATITPSYDQQQQQQHTPSNPWNIPPAMNRSSTSPLNTNLSMSGGNNGNLLYPMIGSGNNPNPISSSPISPSLLSTSRKTPESFLGDKFSTLVNLDQLVTESKNTNPFGSTPARVQNPFSNATRPPTLDQLTSSNNVPFTSGSTLPPPLIPSSFNNNTNNNTNINSNNPFL</sequence>
<gene>
    <name evidence="8" type="ORF">KXQ929_LOCUS10134</name>
</gene>